<evidence type="ECO:0000256" key="1">
    <source>
        <dbReference type="SAM" id="MobiDB-lite"/>
    </source>
</evidence>
<reference evidence="3" key="1">
    <citation type="submission" date="2025-08" db="UniProtKB">
        <authorList>
            <consortium name="RefSeq"/>
        </authorList>
    </citation>
    <scope>IDENTIFICATION</scope>
</reference>
<dbReference type="PANTHER" id="PTHR22529:SF2">
    <property type="match status" value="1"/>
</dbReference>
<dbReference type="PANTHER" id="PTHR22529">
    <property type="entry name" value="EPITHELIAL-STROMAL INTERACTION PROTEIN 1"/>
    <property type="match status" value="1"/>
</dbReference>
<dbReference type="InterPro" id="IPR026185">
    <property type="entry name" value="EPSTI1"/>
</dbReference>
<proteinExistence type="predicted"/>
<protein>
    <submittedName>
        <fullName evidence="3">Uncharacterized protein zgc:194621 isoform X1</fullName>
    </submittedName>
</protein>
<feature type="compositionally biased region" description="Basic and acidic residues" evidence="1">
    <location>
        <begin position="18"/>
        <end position="34"/>
    </location>
</feature>
<sequence length="266" mass="28765">MPAAKVIKAKPVETTGKSLEKPKPMKVKAAEGELKVPAVRKGRASSCPRRPQRDRSDGTLAGAHGAASKARTRSNSSAPRLNGASAKTNTVDRKHAGVSPKCRGPTARPVQRDQRSLRAETKYGIQSHKAFTVIPPDPKKRREIQRKAEAELAALEELRLSRAMAYVSINPSSVDEEAGDGAHTCPDELSAAASLQLLLHILDSRLLFECDTFYNCCAQCGVTNTLANVIHEISFLLLCICSVCICLCNSLNTGLQVMCLLWIIGH</sequence>
<dbReference type="KEGG" id="bspl:114852924"/>
<organism evidence="2 3">
    <name type="scientific">Betta splendens</name>
    <name type="common">Siamese fighting fish</name>
    <dbReference type="NCBI Taxonomy" id="158456"/>
    <lineage>
        <taxon>Eukaryota</taxon>
        <taxon>Metazoa</taxon>
        <taxon>Chordata</taxon>
        <taxon>Craniata</taxon>
        <taxon>Vertebrata</taxon>
        <taxon>Euteleostomi</taxon>
        <taxon>Actinopterygii</taxon>
        <taxon>Neopterygii</taxon>
        <taxon>Teleostei</taxon>
        <taxon>Neoteleostei</taxon>
        <taxon>Acanthomorphata</taxon>
        <taxon>Anabantaria</taxon>
        <taxon>Anabantiformes</taxon>
        <taxon>Anabantoidei</taxon>
        <taxon>Osphronemidae</taxon>
        <taxon>Betta</taxon>
    </lineage>
</organism>
<dbReference type="AlphaFoldDB" id="A0A6P7M5P7"/>
<evidence type="ECO:0000313" key="2">
    <source>
        <dbReference type="Proteomes" id="UP000515150"/>
    </source>
</evidence>
<dbReference type="RefSeq" id="XP_029001478.1">
    <property type="nucleotide sequence ID" value="XM_029145645.3"/>
</dbReference>
<keyword evidence="2" id="KW-1185">Reference proteome</keyword>
<evidence type="ECO:0000313" key="3">
    <source>
        <dbReference type="RefSeq" id="XP_029001478.1"/>
    </source>
</evidence>
<accession>A0A6P7M5P7</accession>
<feature type="compositionally biased region" description="Polar residues" evidence="1">
    <location>
        <begin position="73"/>
        <end position="89"/>
    </location>
</feature>
<dbReference type="Proteomes" id="UP000515150">
    <property type="component" value="Chromosome 4"/>
</dbReference>
<gene>
    <name evidence="3" type="primary">zgc:194621</name>
</gene>
<feature type="region of interest" description="Disordered" evidence="1">
    <location>
        <begin position="1"/>
        <end position="117"/>
    </location>
</feature>
<dbReference type="OrthoDB" id="10053624at2759"/>
<dbReference type="InParanoid" id="A0A6P7M5P7"/>
<dbReference type="FunCoup" id="A0A6P7M5P7">
    <property type="interactions" value="8"/>
</dbReference>
<dbReference type="GeneID" id="114852924"/>
<name>A0A6P7M5P7_BETSP</name>